<dbReference type="GO" id="GO:0004252">
    <property type="term" value="F:serine-type endopeptidase activity"/>
    <property type="evidence" value="ECO:0007669"/>
    <property type="project" value="InterPro"/>
</dbReference>
<dbReference type="GO" id="GO:0005886">
    <property type="term" value="C:plasma membrane"/>
    <property type="evidence" value="ECO:0007669"/>
    <property type="project" value="UniProtKB-SubCell"/>
</dbReference>
<keyword evidence="5 6" id="KW-0378">Hydrolase</keyword>
<dbReference type="EMBL" id="FMZM01000015">
    <property type="protein sequence ID" value="SDE11959.1"/>
    <property type="molecule type" value="Genomic_DNA"/>
</dbReference>
<dbReference type="GO" id="GO:0009003">
    <property type="term" value="F:signal peptidase activity"/>
    <property type="evidence" value="ECO:0007669"/>
    <property type="project" value="UniProtKB-EC"/>
</dbReference>
<comment type="catalytic activity">
    <reaction evidence="1 6">
        <text>Cleavage of hydrophobic, N-terminal signal or leader sequences from secreted and periplasmic proteins.</text>
        <dbReference type="EC" id="3.4.21.89"/>
    </reaction>
</comment>
<proteinExistence type="inferred from homology"/>
<comment type="similarity">
    <text evidence="3 6">Belongs to the peptidase S26 family.</text>
</comment>
<sequence>MEPLIQADEHFEAVVVDDYAPRRGDVIVFQDPGGWLGPDSDDGLLVKRVIGLPGDTIVCCDEVGRLSVNGEPLDESGYIEMSAIDCAGPMTGNCAWSSGPVSDDGLFVMGDNRNASADSTLHLCTATDEGCDPDRAYVPIELVRAVVED</sequence>
<dbReference type="Pfam" id="PF10502">
    <property type="entry name" value="Peptidase_S26"/>
    <property type="match status" value="1"/>
</dbReference>
<dbReference type="PROSITE" id="PS00761">
    <property type="entry name" value="SPASE_I_3"/>
    <property type="match status" value="1"/>
</dbReference>
<name>A0A1G7AAY6_9ACTN</name>
<comment type="subcellular location">
    <subcellularLocation>
        <location evidence="2">Cell membrane</location>
        <topology evidence="2">Single-pass type II membrane protein</topology>
    </subcellularLocation>
    <subcellularLocation>
        <location evidence="6">Membrane</location>
        <topology evidence="6">Single-pass type II membrane protein</topology>
    </subcellularLocation>
</comment>
<dbReference type="EC" id="3.4.21.89" evidence="4 6"/>
<keyword evidence="9" id="KW-1185">Reference proteome</keyword>
<feature type="domain" description="Peptidase S26" evidence="7">
    <location>
        <begin position="18"/>
        <end position="119"/>
    </location>
</feature>
<evidence type="ECO:0000256" key="6">
    <source>
        <dbReference type="RuleBase" id="RU362042"/>
    </source>
</evidence>
<dbReference type="InterPro" id="IPR019533">
    <property type="entry name" value="Peptidase_S26"/>
</dbReference>
<evidence type="ECO:0000256" key="3">
    <source>
        <dbReference type="ARBA" id="ARBA00009370"/>
    </source>
</evidence>
<evidence type="ECO:0000259" key="7">
    <source>
        <dbReference type="Pfam" id="PF10502"/>
    </source>
</evidence>
<evidence type="ECO:0000313" key="9">
    <source>
        <dbReference type="Proteomes" id="UP000199034"/>
    </source>
</evidence>
<accession>A0A1G7AAY6</accession>
<dbReference type="Gene3D" id="2.10.109.10">
    <property type="entry name" value="Umud Fragment, subunit A"/>
    <property type="match status" value="1"/>
</dbReference>
<evidence type="ECO:0000256" key="1">
    <source>
        <dbReference type="ARBA" id="ARBA00000677"/>
    </source>
</evidence>
<dbReference type="GO" id="GO:0006465">
    <property type="term" value="P:signal peptide processing"/>
    <property type="evidence" value="ECO:0007669"/>
    <property type="project" value="InterPro"/>
</dbReference>
<dbReference type="CDD" id="cd06462">
    <property type="entry name" value="Peptidase_S24_S26"/>
    <property type="match status" value="1"/>
</dbReference>
<evidence type="ECO:0000256" key="4">
    <source>
        <dbReference type="ARBA" id="ARBA00013208"/>
    </source>
</evidence>
<dbReference type="InterPro" id="IPR019758">
    <property type="entry name" value="Pept_S26A_signal_pept_1_CS"/>
</dbReference>
<protein>
    <recommendedName>
        <fullName evidence="4 6">Signal peptidase I</fullName>
        <ecNumber evidence="4 6">3.4.21.89</ecNumber>
    </recommendedName>
</protein>
<dbReference type="Proteomes" id="UP000199034">
    <property type="component" value="Unassembled WGS sequence"/>
</dbReference>
<dbReference type="InterPro" id="IPR036286">
    <property type="entry name" value="LexA/Signal_pep-like_sf"/>
</dbReference>
<dbReference type="SUPFAM" id="SSF51306">
    <property type="entry name" value="LexA/Signal peptidase"/>
    <property type="match status" value="1"/>
</dbReference>
<dbReference type="NCBIfam" id="TIGR02227">
    <property type="entry name" value="sigpep_I_bact"/>
    <property type="match status" value="1"/>
</dbReference>
<organism evidence="8 9">
    <name type="scientific">Nocardioides lianchengensis</name>
    <dbReference type="NCBI Taxonomy" id="1045774"/>
    <lineage>
        <taxon>Bacteria</taxon>
        <taxon>Bacillati</taxon>
        <taxon>Actinomycetota</taxon>
        <taxon>Actinomycetes</taxon>
        <taxon>Propionibacteriales</taxon>
        <taxon>Nocardioidaceae</taxon>
        <taxon>Nocardioides</taxon>
    </lineage>
</organism>
<dbReference type="PANTHER" id="PTHR43390">
    <property type="entry name" value="SIGNAL PEPTIDASE I"/>
    <property type="match status" value="1"/>
</dbReference>
<reference evidence="9" key="1">
    <citation type="submission" date="2016-10" db="EMBL/GenBank/DDBJ databases">
        <authorList>
            <person name="Varghese N."/>
            <person name="Submissions S."/>
        </authorList>
    </citation>
    <scope>NUCLEOTIDE SEQUENCE [LARGE SCALE GENOMIC DNA]</scope>
    <source>
        <strain evidence="9">CGMCC 4.6858</strain>
    </source>
</reference>
<dbReference type="InterPro" id="IPR000223">
    <property type="entry name" value="Pept_S26A_signal_pept_1"/>
</dbReference>
<evidence type="ECO:0000256" key="2">
    <source>
        <dbReference type="ARBA" id="ARBA00004401"/>
    </source>
</evidence>
<keyword evidence="6" id="KW-0645">Protease</keyword>
<dbReference type="STRING" id="1045774.SAMN05421872_11547"/>
<evidence type="ECO:0000313" key="8">
    <source>
        <dbReference type="EMBL" id="SDE11959.1"/>
    </source>
</evidence>
<dbReference type="AlphaFoldDB" id="A0A1G7AAY6"/>
<evidence type="ECO:0000256" key="5">
    <source>
        <dbReference type="ARBA" id="ARBA00022801"/>
    </source>
</evidence>
<gene>
    <name evidence="8" type="ORF">SAMN05421872_11547</name>
</gene>
<dbReference type="PRINTS" id="PR00727">
    <property type="entry name" value="LEADERPTASE"/>
</dbReference>
<dbReference type="PANTHER" id="PTHR43390:SF1">
    <property type="entry name" value="CHLOROPLAST PROCESSING PEPTIDASE"/>
    <property type="match status" value="1"/>
</dbReference>